<organism evidence="2 3">
    <name type="scientific">Candidatus Methylocalor cossyra</name>
    <dbReference type="NCBI Taxonomy" id="3108543"/>
    <lineage>
        <taxon>Bacteria</taxon>
        <taxon>Pseudomonadati</taxon>
        <taxon>Pseudomonadota</taxon>
        <taxon>Gammaproteobacteria</taxon>
        <taxon>Methylococcales</taxon>
        <taxon>Methylococcaceae</taxon>
        <taxon>Candidatus Methylocalor</taxon>
    </lineage>
</organism>
<keyword evidence="3" id="KW-1185">Reference proteome</keyword>
<protein>
    <submittedName>
        <fullName evidence="2">Uncharacterized protein</fullName>
    </submittedName>
</protein>
<dbReference type="Pfam" id="PF19911">
    <property type="entry name" value="DUF6384"/>
    <property type="match status" value="1"/>
</dbReference>
<sequence>MAAVAERAGRDPNPAAPPLDEMMLAMDVVDTLRHAERLVERELAADQRDLELKERLREIYRSQGIEVPDRVLDQGVAALREGRFAYRPPPPGMARTLALLWVRRRRWLTGLVLGLAGLAALFAAYAVFFHWPEQRRQAAERQELVEVLPRSMRGELDRIRALARPGEALAAAERLAGAGSAAVDAGDAAAARARLGELRALRELLEQSYVLRIVSRPHQPSGVFRIPAANPRARNYYVIVEALDAQGRPVSVPITSEEDGRTAQVTRFGVRVDQATYDRVRADKLDDGIIQNSRFGEKRRGELRPDYAFPTTGGAILEW</sequence>
<proteinExistence type="predicted"/>
<gene>
    <name evidence="2" type="ORF">MECH1_V1_0420</name>
</gene>
<name>A0ABM9NF19_9GAMM</name>
<dbReference type="RefSeq" id="WP_348758781.1">
    <property type="nucleotide sequence ID" value="NZ_OZ026884.1"/>
</dbReference>
<keyword evidence="1" id="KW-0472">Membrane</keyword>
<evidence type="ECO:0000313" key="2">
    <source>
        <dbReference type="EMBL" id="CAL1239196.1"/>
    </source>
</evidence>
<feature type="transmembrane region" description="Helical" evidence="1">
    <location>
        <begin position="107"/>
        <end position="131"/>
    </location>
</feature>
<dbReference type="Proteomes" id="UP001497493">
    <property type="component" value="Chromosome"/>
</dbReference>
<keyword evidence="1" id="KW-1133">Transmembrane helix</keyword>
<reference evidence="2 3" key="1">
    <citation type="submission" date="2024-04" db="EMBL/GenBank/DDBJ databases">
        <authorList>
            <person name="Cremers G."/>
        </authorList>
    </citation>
    <scope>NUCLEOTIDE SEQUENCE [LARGE SCALE GENOMIC DNA]</scope>
    <source>
        <strain evidence="2">MeCH1-AG</strain>
    </source>
</reference>
<evidence type="ECO:0000256" key="1">
    <source>
        <dbReference type="SAM" id="Phobius"/>
    </source>
</evidence>
<keyword evidence="1" id="KW-0812">Transmembrane</keyword>
<evidence type="ECO:0000313" key="3">
    <source>
        <dbReference type="Proteomes" id="UP001497493"/>
    </source>
</evidence>
<dbReference type="InterPro" id="IPR045964">
    <property type="entry name" value="DUF6384"/>
</dbReference>
<dbReference type="EMBL" id="OZ026884">
    <property type="protein sequence ID" value="CAL1239196.1"/>
    <property type="molecule type" value="Genomic_DNA"/>
</dbReference>
<accession>A0ABM9NF19</accession>